<organism evidence="2 3">
    <name type="scientific">Oxobacter pfennigii</name>
    <dbReference type="NCBI Taxonomy" id="36849"/>
    <lineage>
        <taxon>Bacteria</taxon>
        <taxon>Bacillati</taxon>
        <taxon>Bacillota</taxon>
        <taxon>Clostridia</taxon>
        <taxon>Eubacteriales</taxon>
        <taxon>Clostridiaceae</taxon>
        <taxon>Oxobacter</taxon>
    </lineage>
</organism>
<dbReference type="InterPro" id="IPR024529">
    <property type="entry name" value="ECF_trnsprt_substrate-spec"/>
</dbReference>
<dbReference type="PATRIC" id="fig|36849.3.peg.2984"/>
<dbReference type="Gene3D" id="1.10.1760.20">
    <property type="match status" value="1"/>
</dbReference>
<feature type="transmembrane region" description="Helical" evidence="1">
    <location>
        <begin position="135"/>
        <end position="161"/>
    </location>
</feature>
<dbReference type="AlphaFoldDB" id="A0A0P8WLP7"/>
<accession>A0A0P8WLP7</accession>
<sequence length="178" mass="19406">MNTSTKNLVKAALFLACAVLLPTVFHTFRLGGQIFLPMHIPILIAAFMIPWEYAAITGFLAPLLSFLITGMPPMPSGIVMMLELTVYGAAASLLFNKYKSNLYIALILSMLSGRLVSITGNWILTALVMGKAFNFIAFMNSLFIVALPGIIIQLILVPIIVKLVKKSEKAPHNVKEAV</sequence>
<feature type="transmembrane region" description="Helical" evidence="1">
    <location>
        <begin position="42"/>
        <end position="68"/>
    </location>
</feature>
<evidence type="ECO:0000313" key="2">
    <source>
        <dbReference type="EMBL" id="KPU43381.1"/>
    </source>
</evidence>
<keyword evidence="3" id="KW-1185">Reference proteome</keyword>
<dbReference type="EMBL" id="LKET01000039">
    <property type="protein sequence ID" value="KPU43381.1"/>
    <property type="molecule type" value="Genomic_DNA"/>
</dbReference>
<dbReference type="Pfam" id="PF12822">
    <property type="entry name" value="ECF_trnsprt"/>
    <property type="match status" value="1"/>
</dbReference>
<feature type="transmembrane region" description="Helical" evidence="1">
    <location>
        <begin position="12"/>
        <end position="30"/>
    </location>
</feature>
<dbReference type="RefSeq" id="WP_242854412.1">
    <property type="nucleotide sequence ID" value="NZ_LKET01000039.1"/>
</dbReference>
<reference evidence="2 3" key="1">
    <citation type="submission" date="2015-09" db="EMBL/GenBank/DDBJ databases">
        <title>Genome sequence of Oxobacter pfennigii DSM 3222.</title>
        <authorList>
            <person name="Poehlein A."/>
            <person name="Bengelsdorf F.R."/>
            <person name="Schiel-Bengelsdorf B."/>
            <person name="Duerre P."/>
            <person name="Daniel R."/>
        </authorList>
    </citation>
    <scope>NUCLEOTIDE SEQUENCE [LARGE SCALE GENOMIC DNA]</scope>
    <source>
        <strain evidence="2 3">DSM 3222</strain>
    </source>
</reference>
<proteinExistence type="predicted"/>
<dbReference type="GO" id="GO:0022857">
    <property type="term" value="F:transmembrane transporter activity"/>
    <property type="evidence" value="ECO:0007669"/>
    <property type="project" value="InterPro"/>
</dbReference>
<evidence type="ECO:0000313" key="3">
    <source>
        <dbReference type="Proteomes" id="UP000050326"/>
    </source>
</evidence>
<feature type="transmembrane region" description="Helical" evidence="1">
    <location>
        <begin position="102"/>
        <end position="123"/>
    </location>
</feature>
<protein>
    <recommendedName>
        <fullName evidence="4">ECF transporter S component</fullName>
    </recommendedName>
</protein>
<keyword evidence="1" id="KW-0812">Transmembrane</keyword>
<keyword evidence="1" id="KW-1133">Transmembrane helix</keyword>
<gene>
    <name evidence="2" type="ORF">OXPF_28220</name>
</gene>
<keyword evidence="1" id="KW-0472">Membrane</keyword>
<name>A0A0P8WLP7_9CLOT</name>
<comment type="caution">
    <text evidence="2">The sequence shown here is derived from an EMBL/GenBank/DDBJ whole genome shotgun (WGS) entry which is preliminary data.</text>
</comment>
<dbReference type="STRING" id="36849.OXPF_28220"/>
<evidence type="ECO:0008006" key="4">
    <source>
        <dbReference type="Google" id="ProtNLM"/>
    </source>
</evidence>
<feature type="transmembrane region" description="Helical" evidence="1">
    <location>
        <begin position="74"/>
        <end position="95"/>
    </location>
</feature>
<dbReference type="Proteomes" id="UP000050326">
    <property type="component" value="Unassembled WGS sequence"/>
</dbReference>
<evidence type="ECO:0000256" key="1">
    <source>
        <dbReference type="SAM" id="Phobius"/>
    </source>
</evidence>